<accession>A0A0G1LP02</accession>
<dbReference type="Gene3D" id="3.20.190.10">
    <property type="entry name" value="MutM-like, N-terminal"/>
    <property type="match status" value="1"/>
</dbReference>
<dbReference type="SMART" id="SM01232">
    <property type="entry name" value="H2TH"/>
    <property type="match status" value="1"/>
</dbReference>
<comment type="similarity">
    <text evidence="3">Belongs to the FPG family.</text>
</comment>
<dbReference type="PANTHER" id="PTHR22993">
    <property type="entry name" value="FORMAMIDOPYRIMIDINE-DNA GLYCOSYLASE"/>
    <property type="match status" value="1"/>
</dbReference>
<comment type="catalytic activity">
    <reaction evidence="15">
        <text>2'-deoxyribonucleotide-(2'-deoxyribose 5'-phosphate)-2'-deoxyribonucleotide-DNA = a 3'-end 2'-deoxyribonucleotide-(2,3-dehydro-2,3-deoxyribose 5'-phosphate)-DNA + a 5'-end 5'-phospho-2'-deoxyribonucleoside-DNA + H(+)</text>
        <dbReference type="Rhea" id="RHEA:66592"/>
        <dbReference type="Rhea" id="RHEA-COMP:13180"/>
        <dbReference type="Rhea" id="RHEA-COMP:16897"/>
        <dbReference type="Rhea" id="RHEA-COMP:17067"/>
        <dbReference type="ChEBI" id="CHEBI:15378"/>
        <dbReference type="ChEBI" id="CHEBI:136412"/>
        <dbReference type="ChEBI" id="CHEBI:157695"/>
        <dbReference type="ChEBI" id="CHEBI:167181"/>
        <dbReference type="EC" id="4.2.99.18"/>
    </reaction>
</comment>
<evidence type="ECO:0000256" key="15">
    <source>
        <dbReference type="ARBA" id="ARBA00044632"/>
    </source>
</evidence>
<comment type="catalytic activity">
    <reaction evidence="1">
        <text>Hydrolysis of DNA containing ring-opened 7-methylguanine residues, releasing 2,6-diamino-4-hydroxy-5-(N-methyl)formamidopyrimidine.</text>
        <dbReference type="EC" id="3.2.2.23"/>
    </reaction>
</comment>
<comment type="caution">
    <text evidence="19">The sequence shown here is derived from an EMBL/GenBank/DDBJ whole genome shotgun (WGS) entry which is preliminary data.</text>
</comment>
<dbReference type="PANTHER" id="PTHR22993:SF9">
    <property type="entry name" value="FORMAMIDOPYRIMIDINE-DNA GLYCOSYLASE"/>
    <property type="match status" value="1"/>
</dbReference>
<keyword evidence="10" id="KW-0238">DNA-binding</keyword>
<keyword evidence="9" id="KW-0862">Zinc</keyword>
<evidence type="ECO:0000313" key="19">
    <source>
        <dbReference type="EMBL" id="KKT70537.1"/>
    </source>
</evidence>
<keyword evidence="6" id="KW-0227">DNA damage</keyword>
<keyword evidence="11" id="KW-0234">DNA repair</keyword>
<evidence type="ECO:0000256" key="13">
    <source>
        <dbReference type="ARBA" id="ARBA00023268"/>
    </source>
</evidence>
<protein>
    <submittedName>
        <fullName evidence="19">Formamidopyrimidine-DNA glycosylase</fullName>
    </submittedName>
</protein>
<keyword evidence="12" id="KW-0456">Lyase</keyword>
<dbReference type="Proteomes" id="UP000034154">
    <property type="component" value="Unassembled WGS sequence"/>
</dbReference>
<gene>
    <name evidence="19" type="ORF">UW63_C0024G0001</name>
</gene>
<dbReference type="Pfam" id="PF06831">
    <property type="entry name" value="H2TH"/>
    <property type="match status" value="1"/>
</dbReference>
<evidence type="ECO:0000256" key="4">
    <source>
        <dbReference type="ARBA" id="ARBA00011245"/>
    </source>
</evidence>
<reference evidence="19 20" key="1">
    <citation type="journal article" date="2015" name="Nature">
        <title>rRNA introns, odd ribosomes, and small enigmatic genomes across a large radiation of phyla.</title>
        <authorList>
            <person name="Brown C.T."/>
            <person name="Hug L.A."/>
            <person name="Thomas B.C."/>
            <person name="Sharon I."/>
            <person name="Castelle C.J."/>
            <person name="Singh A."/>
            <person name="Wilkins M.J."/>
            <person name="Williams K.H."/>
            <person name="Banfield J.F."/>
        </authorList>
    </citation>
    <scope>NUCLEOTIDE SEQUENCE [LARGE SCALE GENOMIC DNA]</scope>
</reference>
<dbReference type="SUPFAM" id="SSF46946">
    <property type="entry name" value="S13-like H2TH domain"/>
    <property type="match status" value="1"/>
</dbReference>
<evidence type="ECO:0000256" key="12">
    <source>
        <dbReference type="ARBA" id="ARBA00023239"/>
    </source>
</evidence>
<dbReference type="FunFam" id="1.10.8.50:FF:000003">
    <property type="entry name" value="Formamidopyrimidine-DNA glycosylase"/>
    <property type="match status" value="1"/>
</dbReference>
<dbReference type="PATRIC" id="fig|1619000.3.peg.444"/>
<evidence type="ECO:0000256" key="7">
    <source>
        <dbReference type="ARBA" id="ARBA00022771"/>
    </source>
</evidence>
<dbReference type="PROSITE" id="PS01242">
    <property type="entry name" value="ZF_FPG_1"/>
    <property type="match status" value="1"/>
</dbReference>
<comment type="cofactor">
    <cofactor evidence="2">
        <name>Zn(2+)</name>
        <dbReference type="ChEBI" id="CHEBI:29105"/>
    </cofactor>
</comment>
<dbReference type="InterPro" id="IPR010979">
    <property type="entry name" value="Ribosomal_uS13-like_H2TH"/>
</dbReference>
<dbReference type="GO" id="GO:0140078">
    <property type="term" value="F:class I DNA-(apurinic or apyrimidinic site) endonuclease activity"/>
    <property type="evidence" value="ECO:0007669"/>
    <property type="project" value="UniProtKB-EC"/>
</dbReference>
<dbReference type="InterPro" id="IPR035937">
    <property type="entry name" value="FPG_N"/>
</dbReference>
<evidence type="ECO:0000259" key="17">
    <source>
        <dbReference type="PROSITE" id="PS51066"/>
    </source>
</evidence>
<evidence type="ECO:0000259" key="18">
    <source>
        <dbReference type="PROSITE" id="PS51068"/>
    </source>
</evidence>
<dbReference type="GO" id="GO:0003684">
    <property type="term" value="F:damaged DNA binding"/>
    <property type="evidence" value="ECO:0007669"/>
    <property type="project" value="InterPro"/>
</dbReference>
<dbReference type="InterPro" id="IPR010663">
    <property type="entry name" value="Znf_FPG/IleRS"/>
</dbReference>
<evidence type="ECO:0000256" key="2">
    <source>
        <dbReference type="ARBA" id="ARBA00001947"/>
    </source>
</evidence>
<dbReference type="SUPFAM" id="SSF57716">
    <property type="entry name" value="Glucocorticoid receptor-like (DNA-binding domain)"/>
    <property type="match status" value="1"/>
</dbReference>
<dbReference type="InterPro" id="IPR012319">
    <property type="entry name" value="FPG_cat"/>
</dbReference>
<evidence type="ECO:0000256" key="9">
    <source>
        <dbReference type="ARBA" id="ARBA00022833"/>
    </source>
</evidence>
<dbReference type="GO" id="GO:0008270">
    <property type="term" value="F:zinc ion binding"/>
    <property type="evidence" value="ECO:0007669"/>
    <property type="project" value="UniProtKB-KW"/>
</dbReference>
<evidence type="ECO:0000256" key="16">
    <source>
        <dbReference type="PROSITE-ProRule" id="PRU00391"/>
    </source>
</evidence>
<dbReference type="EMBL" id="LCJB01000024">
    <property type="protein sequence ID" value="KKT70537.1"/>
    <property type="molecule type" value="Genomic_DNA"/>
</dbReference>
<evidence type="ECO:0000256" key="6">
    <source>
        <dbReference type="ARBA" id="ARBA00022763"/>
    </source>
</evidence>
<evidence type="ECO:0000256" key="8">
    <source>
        <dbReference type="ARBA" id="ARBA00022801"/>
    </source>
</evidence>
<sequence>MPELPEVETIRRQLEAAIKGATIKDVVVNFSGRLNLPAKKIVQILKGKKFLGVDRQAKLLIFRLSGGFSIIAHLKMSGRFVVKSGKGGLREVEEVGKHTHVVFKLSDGKELHWNDVRKFGFLKLVDEAGLKKYLDKQNYGPEPLDKSFTWNKMAMCLRSAPKKKIKPHLLDQTCIAGIGNIYASEGLWFAKINPKIPIEKISDGQMKLLHRGLVGVLKKSLAARGTSADAYVDAFGEQGEFEKQLKVYGREEQPCRRCKTILKKEKIAGRGTVFCPKCQGLKLDFF</sequence>
<name>A0A0G1LP02_9BACT</name>
<dbReference type="InterPro" id="IPR000214">
    <property type="entry name" value="Znf_DNA_glyclase/AP_lyase"/>
</dbReference>
<dbReference type="Pfam" id="PF06827">
    <property type="entry name" value="zf-FPG_IleRS"/>
    <property type="match status" value="1"/>
</dbReference>
<dbReference type="SMART" id="SM00898">
    <property type="entry name" value="Fapy_DNA_glyco"/>
    <property type="match status" value="1"/>
</dbReference>
<evidence type="ECO:0000256" key="10">
    <source>
        <dbReference type="ARBA" id="ARBA00023125"/>
    </source>
</evidence>
<evidence type="ECO:0000256" key="14">
    <source>
        <dbReference type="ARBA" id="ARBA00023295"/>
    </source>
</evidence>
<dbReference type="Pfam" id="PF01149">
    <property type="entry name" value="Fapy_DNA_glyco"/>
    <property type="match status" value="1"/>
</dbReference>
<dbReference type="GO" id="GO:0034039">
    <property type="term" value="F:8-oxo-7,8-dihydroguanine DNA N-glycosylase activity"/>
    <property type="evidence" value="ECO:0007669"/>
    <property type="project" value="TreeGrafter"/>
</dbReference>
<evidence type="ECO:0000256" key="3">
    <source>
        <dbReference type="ARBA" id="ARBA00009409"/>
    </source>
</evidence>
<evidence type="ECO:0000313" key="20">
    <source>
        <dbReference type="Proteomes" id="UP000034154"/>
    </source>
</evidence>
<evidence type="ECO:0000256" key="11">
    <source>
        <dbReference type="ARBA" id="ARBA00023204"/>
    </source>
</evidence>
<organism evidence="19 20">
    <name type="scientific">Candidatus Uhrbacteria bacterium GW2011_GWF2_44_350</name>
    <dbReference type="NCBI Taxonomy" id="1619000"/>
    <lineage>
        <taxon>Bacteria</taxon>
        <taxon>Candidatus Uhriibacteriota</taxon>
    </lineage>
</organism>
<dbReference type="InterPro" id="IPR020629">
    <property type="entry name" value="FPG_Glyclase"/>
</dbReference>
<keyword evidence="13" id="KW-0511">Multifunctional enzyme</keyword>
<dbReference type="NCBIfam" id="TIGR00577">
    <property type="entry name" value="fpg"/>
    <property type="match status" value="1"/>
</dbReference>
<proteinExistence type="inferred from homology"/>
<keyword evidence="8" id="KW-0378">Hydrolase</keyword>
<comment type="subunit">
    <text evidence="4">Monomer.</text>
</comment>
<dbReference type="AlphaFoldDB" id="A0A0G1LP02"/>
<feature type="domain" description="Formamidopyrimidine-DNA glycosylase catalytic" evidence="18">
    <location>
        <begin position="2"/>
        <end position="120"/>
    </location>
</feature>
<keyword evidence="7 16" id="KW-0863">Zinc-finger</keyword>
<dbReference type="CDD" id="cd08966">
    <property type="entry name" value="EcFpg-like_N"/>
    <property type="match status" value="1"/>
</dbReference>
<dbReference type="GO" id="GO:0006284">
    <property type="term" value="P:base-excision repair"/>
    <property type="evidence" value="ECO:0007669"/>
    <property type="project" value="InterPro"/>
</dbReference>
<keyword evidence="5" id="KW-0479">Metal-binding</keyword>
<dbReference type="NCBIfam" id="NF002211">
    <property type="entry name" value="PRK01103.1"/>
    <property type="match status" value="1"/>
</dbReference>
<dbReference type="InterPro" id="IPR015887">
    <property type="entry name" value="DNA_glyclase_Znf_dom_DNA_BS"/>
</dbReference>
<evidence type="ECO:0000256" key="1">
    <source>
        <dbReference type="ARBA" id="ARBA00001668"/>
    </source>
</evidence>
<keyword evidence="14" id="KW-0326">Glycosidase</keyword>
<dbReference type="PROSITE" id="PS51066">
    <property type="entry name" value="ZF_FPG_2"/>
    <property type="match status" value="1"/>
</dbReference>
<dbReference type="SUPFAM" id="SSF81624">
    <property type="entry name" value="N-terminal domain of MutM-like DNA repair proteins"/>
    <property type="match status" value="1"/>
</dbReference>
<evidence type="ECO:0000256" key="5">
    <source>
        <dbReference type="ARBA" id="ARBA00022723"/>
    </source>
</evidence>
<dbReference type="PROSITE" id="PS51068">
    <property type="entry name" value="FPG_CAT"/>
    <property type="match status" value="1"/>
</dbReference>
<dbReference type="Gene3D" id="1.10.8.50">
    <property type="match status" value="1"/>
</dbReference>
<feature type="domain" description="FPG-type" evidence="17">
    <location>
        <begin position="246"/>
        <end position="280"/>
    </location>
</feature>
<dbReference type="InterPro" id="IPR015886">
    <property type="entry name" value="H2TH_FPG"/>
</dbReference>